<feature type="compositionally biased region" description="Polar residues" evidence="1">
    <location>
        <begin position="1"/>
        <end position="21"/>
    </location>
</feature>
<dbReference type="GO" id="GO:0000724">
    <property type="term" value="P:double-strand break repair via homologous recombination"/>
    <property type="evidence" value="ECO:0007669"/>
    <property type="project" value="TreeGrafter"/>
</dbReference>
<dbReference type="InterPro" id="IPR019021">
    <property type="entry name" value="Mms22"/>
</dbReference>
<feature type="region of interest" description="Disordered" evidence="1">
    <location>
        <begin position="1"/>
        <end position="250"/>
    </location>
</feature>
<feature type="compositionally biased region" description="Polar residues" evidence="1">
    <location>
        <begin position="444"/>
        <end position="464"/>
    </location>
</feature>
<dbReference type="GO" id="GO:0005634">
    <property type="term" value="C:nucleus"/>
    <property type="evidence" value="ECO:0007669"/>
    <property type="project" value="InterPro"/>
</dbReference>
<dbReference type="GeneID" id="67015553"/>
<gene>
    <name evidence="2" type="ORF">ALTATR162_LOCUS3941</name>
</gene>
<evidence type="ECO:0000256" key="1">
    <source>
        <dbReference type="SAM" id="MobiDB-lite"/>
    </source>
</evidence>
<sequence>MPSTITQNLTPPASNSGTTCRRVQMFKWRQKGFVQDSDEEEDESQLESQGSRQNVSLGGRVERVEDGVDAIRRHEEATEAERGVDREDRGKSHALQDTGGVEEQDKVVTTPTKRCSPRRPTPSPFTPKSTHSVRRELTESPDPLLGSPMPINRRTIRPPPSSQRLTSPIFQPSSAVSIPQLDDHHAVPNSGDSIVPIQPITAGDTGNPKQASGLLHKFGIAPLSDNSDDDSSDLSDPPTDIESPPIAFAEPHRRTAVQVVIPASAALQRQIADDRARRELRQRKPIQMHPYALEGEMYRREVQSRGLKPVRRERSRSPQGHRRQQNDETQEQEFNPNESPMSSPPDVEIPVSTPIIPRPRKDPIHRPASGFARRISSTQLRPPHAAKRRKLNISSTQAIAAPTSIFEDGDMRRDIWSIPPNSPPYSSSPPLNGNTSARRPGTLRITTPAPNLPTPSTSSVMQEDPQTLLGSDFEQATRSIHRSGGQLRRPTRVVLTDSSSSAAESASEAEKSDNEIRYAGRKIKGVLPASWLRQDRQAQERRQAEQRERDRARMNAAVSPAPTAPVRGVAQRIMRPAGQTRQSPASNTPSRSPVVISDDSDDGPRPPVPQSLQKVHDSVADASALAAMFEDRYADDNLSDMEHDRLLLPTLGGTGPKRKRQTKLTDAFGKPKKVRSSDGVGKGVANERGLSGVQSGKGKHASSRKPRKTPLPAMSVIDVDFSPSRRADEIPQFLRIARRQALQRPDLARQRPRNKQIRLHNAEDTEEANMTLQQWRQGTLKPKANVTPWQRKPRHPLTNRIDNQQLAEQRSATDGGSLKELDMRSEAAMDVSRPRSRKSVPTGLHIFQRSTTQTQTKTSTQRGKKRAQPNKDPRRVVRRAPLPFRAAQLEGDENDFGRGHRKIAFEKGLLRVDQQFGLQLPSEQPFVNPQLARYLADDSTELPPLPSAIDVGENQTENSRPQQPPYKKRLKRKVQAQRIDVDAREYRQPSEPTVQEILQTTDVLQVQEAKSEEGLPILHGLGPHGTRYPITFDVYSLAADTYFHSSTFIGSDEFRRALLVGKSNGRNLDDMAGYCTISHGALSIRCGPWNDETFSKLQDLVKAVSEPLENQGSESDTPSSVYESLTHLVRLVRSLISYVTDHLSFLDPIDRNDYVSKLMRLCQSLFDSLLVAQSVTNGQIPSLVHGVIRAMAYLLVASFQAHCIAQHPTIDQGKQVEVVGLVKSLSKNVITQLVRHGIPSLGKFLEQNKRHSVREKGIQETEVVVESVVICMHVLDEMDMPGCSFWDLVSHDFGSKFAIATSLPIFETTWASIFTFLPYNEIDPSGIPLRSRRETFQRDNWTCIRDLLRRLFELYPSTHRKYSTSLNEYVRANLTRCHRLITHWHWSRPELMLNAVFDFFGKNGLKSLRREPSIGSVPFLNNLATSPSFNVEQNENSFHIALKCLALGLQGMTQAYPEKKIRSFVFRSLPNHGRAYPKDQPLDEENLAALRNHHDLLSTLYWAAPPTCRPKLDHIRDLVNHESSHREACRVSVRAWANLTTFQLSTEEPYTSAQPFALWHKDIMHQTLRQYKLAKTEADDYLKSGVLDGTTDVSAIMVRQTMERNQEQVIATLRDCIAGMNRATQHARDQSSVRTFLIDSDIMRLLELPHLEDRRLVNVIRDTMKVLQDYAKLQKAHSKKDTSQQTSEESQDYGDFPDMDDLEDIDFDVPAKVVQQSCLDFIQTPLWHLLSNAFGAENSPDENLLMDCIDTWVRIAEAQVALGERSWSYYLDSFSQVSWKQLRHTEQTRKFGPYFMAALIDCDSAAYKEHRHDFFQALMVCLIERESMLRFQHRLLYAIARTDDHHPLMQNLPFFRDLETNEWDITADTLRTRRLALISSILSNMREDVRTITQAEPARLGDTKRLYASMLKDFMTTMKYNYQQLRQGTTVTGAYVEFVQKIVQFLKQYTSDICSVLPFFTDSVAFPLPAGDPTYVVARLCGYAPKLSDLGTAKQLSVFIQTVVQQAAADNQQMYLVNQLTTALCTDEAPTVDRVALRSILLQGVLPAYLEEAFSSSTAIAIATPILQALPWILDTMIFDLRVTQPDSLASIIGCIVSVSHAFIRGTEQLKDNQRWLQQPHVIAALAHMLRVMVSILSPLEYICSRTMPSAHLNEPPLITYMDQLSIFITQLLEGTTPETIPSYAGDAHAPPQEKQHTELLAFCRRGLEDGLRTNWSESSGSIWFGQGHARREVLFDIGSAEEERVRLEGEIQRFQSVLRDIYRDEERSCHDDEGEGNFAYDFVV</sequence>
<evidence type="ECO:0000313" key="2">
    <source>
        <dbReference type="EMBL" id="CAG5156012.1"/>
    </source>
</evidence>
<feature type="compositionally biased region" description="Polar residues" evidence="1">
    <location>
        <begin position="162"/>
        <end position="177"/>
    </location>
</feature>
<accession>A0A8J2MYM5</accession>
<feature type="region of interest" description="Disordered" evidence="1">
    <location>
        <begin position="785"/>
        <end position="878"/>
    </location>
</feature>
<dbReference type="RefSeq" id="XP_043167486.1">
    <property type="nucleotide sequence ID" value="XM_043311551.1"/>
</dbReference>
<feature type="compositionally biased region" description="Low complexity" evidence="1">
    <location>
        <begin position="848"/>
        <end position="861"/>
    </location>
</feature>
<dbReference type="Pfam" id="PF09462">
    <property type="entry name" value="Mus7"/>
    <property type="match status" value="1"/>
</dbReference>
<dbReference type="GO" id="GO:0035361">
    <property type="term" value="C:Cul8-RING ubiquitin ligase complex"/>
    <property type="evidence" value="ECO:0007669"/>
    <property type="project" value="TreeGrafter"/>
</dbReference>
<dbReference type="PANTHER" id="PTHR28122">
    <property type="entry name" value="E3 UBIQUITIN-PROTEIN LIGASE SUBSTRATE RECEPTOR MMS22"/>
    <property type="match status" value="1"/>
</dbReference>
<dbReference type="GO" id="GO:0031297">
    <property type="term" value="P:replication fork processing"/>
    <property type="evidence" value="ECO:0007669"/>
    <property type="project" value="InterPro"/>
</dbReference>
<proteinExistence type="predicted"/>
<keyword evidence="3" id="KW-1185">Reference proteome</keyword>
<feature type="compositionally biased region" description="Basic and acidic residues" evidence="1">
    <location>
        <begin position="817"/>
        <end position="827"/>
    </location>
</feature>
<feature type="compositionally biased region" description="Basic residues" evidence="1">
    <location>
        <begin position="697"/>
        <end position="708"/>
    </location>
</feature>
<name>A0A8J2MYM5_9PLEO</name>
<feature type="compositionally biased region" description="Polar residues" evidence="1">
    <location>
        <begin position="332"/>
        <end position="341"/>
    </location>
</feature>
<evidence type="ECO:0000313" key="3">
    <source>
        <dbReference type="Proteomes" id="UP000676310"/>
    </source>
</evidence>
<feature type="compositionally biased region" description="Polar residues" evidence="1">
    <location>
        <begin position="800"/>
        <end position="814"/>
    </location>
</feature>
<feature type="compositionally biased region" description="Basic and acidic residues" evidence="1">
    <location>
        <begin position="60"/>
        <end position="91"/>
    </location>
</feature>
<protein>
    <recommendedName>
        <fullName evidence="4">Protein mms22</fullName>
    </recommendedName>
</protein>
<reference evidence="2" key="1">
    <citation type="submission" date="2021-05" db="EMBL/GenBank/DDBJ databases">
        <authorList>
            <person name="Stam R."/>
        </authorList>
    </citation>
    <scope>NUCLEOTIDE SEQUENCE</scope>
    <source>
        <strain evidence="2">CS162</strain>
    </source>
</reference>
<feature type="compositionally biased region" description="Basic and acidic residues" evidence="1">
    <location>
        <begin position="533"/>
        <end position="553"/>
    </location>
</feature>
<dbReference type="Proteomes" id="UP000676310">
    <property type="component" value="Unassembled WGS sequence"/>
</dbReference>
<dbReference type="PANTHER" id="PTHR28122:SF1">
    <property type="entry name" value="E3 UBIQUITIN-PROTEIN LIGASE SUBSTRATE RECEPTOR MMS22"/>
    <property type="match status" value="1"/>
</dbReference>
<feature type="region of interest" description="Disordered" evidence="1">
    <location>
        <begin position="941"/>
        <end position="971"/>
    </location>
</feature>
<dbReference type="OrthoDB" id="2386201at2759"/>
<feature type="region of interest" description="Disordered" evidence="1">
    <location>
        <begin position="647"/>
        <end position="710"/>
    </location>
</feature>
<feature type="region of interest" description="Disordered" evidence="1">
    <location>
        <begin position="418"/>
        <end position="464"/>
    </location>
</feature>
<dbReference type="EMBL" id="CAJRGZ010000017">
    <property type="protein sequence ID" value="CAG5156012.1"/>
    <property type="molecule type" value="Genomic_DNA"/>
</dbReference>
<evidence type="ECO:0008006" key="4">
    <source>
        <dbReference type="Google" id="ProtNLM"/>
    </source>
</evidence>
<organism evidence="2 3">
    <name type="scientific">Alternaria atra</name>
    <dbReference type="NCBI Taxonomy" id="119953"/>
    <lineage>
        <taxon>Eukaryota</taxon>
        <taxon>Fungi</taxon>
        <taxon>Dikarya</taxon>
        <taxon>Ascomycota</taxon>
        <taxon>Pezizomycotina</taxon>
        <taxon>Dothideomycetes</taxon>
        <taxon>Pleosporomycetidae</taxon>
        <taxon>Pleosporales</taxon>
        <taxon>Pleosporineae</taxon>
        <taxon>Pleosporaceae</taxon>
        <taxon>Alternaria</taxon>
        <taxon>Alternaria sect. Ulocladioides</taxon>
    </lineage>
</organism>
<comment type="caution">
    <text evidence="2">The sequence shown here is derived from an EMBL/GenBank/DDBJ whole genome shotgun (WGS) entry which is preliminary data.</text>
</comment>
<feature type="region of interest" description="Disordered" evidence="1">
    <location>
        <begin position="479"/>
        <end position="513"/>
    </location>
</feature>
<feature type="compositionally biased region" description="Polar residues" evidence="1">
    <location>
        <begin position="579"/>
        <end position="591"/>
    </location>
</feature>
<feature type="region of interest" description="Disordered" evidence="1">
    <location>
        <begin position="278"/>
        <end position="391"/>
    </location>
</feature>
<feature type="region of interest" description="Disordered" evidence="1">
    <location>
        <begin position="533"/>
        <end position="616"/>
    </location>
</feature>
<feature type="compositionally biased region" description="Acidic residues" evidence="1">
    <location>
        <begin position="36"/>
        <end position="45"/>
    </location>
</feature>